<dbReference type="GO" id="GO:0070761">
    <property type="term" value="C:pre-snoRNP complex"/>
    <property type="evidence" value="ECO:0007669"/>
    <property type="project" value="TreeGrafter"/>
</dbReference>
<name>A0A1B8GQH3_9PEZI</name>
<dbReference type="PANTHER" id="PTHR13483:SF11">
    <property type="entry name" value="ZINC FINGER HIT DOMAIN-CONTAINING PROTEIN 3"/>
    <property type="match status" value="1"/>
</dbReference>
<evidence type="ECO:0000313" key="9">
    <source>
        <dbReference type="EMBL" id="OBT98086.1"/>
    </source>
</evidence>
<keyword evidence="3" id="KW-0862">Zinc</keyword>
<dbReference type="GO" id="GO:0048254">
    <property type="term" value="P:snoRNA localization"/>
    <property type="evidence" value="ECO:0007669"/>
    <property type="project" value="TreeGrafter"/>
</dbReference>
<evidence type="ECO:0000256" key="3">
    <source>
        <dbReference type="ARBA" id="ARBA00022833"/>
    </source>
</evidence>
<accession>A0A1B8GQH3</accession>
<dbReference type="AlphaFoldDB" id="A0A1B8GQH3"/>
<feature type="region of interest" description="Disordered" evidence="7">
    <location>
        <begin position="233"/>
        <end position="274"/>
    </location>
</feature>
<dbReference type="GO" id="GO:0000492">
    <property type="term" value="P:box C/D snoRNP assembly"/>
    <property type="evidence" value="ECO:0007669"/>
    <property type="project" value="TreeGrafter"/>
</dbReference>
<feature type="region of interest" description="Disordered" evidence="7">
    <location>
        <begin position="288"/>
        <end position="310"/>
    </location>
</feature>
<dbReference type="SUPFAM" id="SSF144232">
    <property type="entry name" value="HIT/MYND zinc finger-like"/>
    <property type="match status" value="1"/>
</dbReference>
<dbReference type="PANTHER" id="PTHR13483">
    <property type="entry name" value="BOX C_D SNORNA PROTEIN 1-RELATED"/>
    <property type="match status" value="1"/>
</dbReference>
<reference evidence="9 10" key="1">
    <citation type="submission" date="2016-03" db="EMBL/GenBank/DDBJ databases">
        <title>Comparative genomics of Pseudogymnoascus destructans, the fungus causing white-nose syndrome of bats.</title>
        <authorList>
            <person name="Palmer J.M."/>
            <person name="Drees K.P."/>
            <person name="Foster J.T."/>
            <person name="Lindner D.L."/>
        </authorList>
    </citation>
    <scope>NUCLEOTIDE SEQUENCE [LARGE SCALE GENOMIC DNA]</scope>
    <source>
        <strain evidence="9 10">UAMH 10579</strain>
    </source>
</reference>
<feature type="region of interest" description="Disordered" evidence="7">
    <location>
        <begin position="90"/>
        <end position="136"/>
    </location>
</feature>
<reference evidence="10" key="2">
    <citation type="journal article" date="2018" name="Nat. Commun.">
        <title>Extreme sensitivity to ultraviolet light in the fungal pathogen causing white-nose syndrome of bats.</title>
        <authorList>
            <person name="Palmer J.M."/>
            <person name="Drees K.P."/>
            <person name="Foster J.T."/>
            <person name="Lindner D.L."/>
        </authorList>
    </citation>
    <scope>NUCLEOTIDE SEQUENCE [LARGE SCALE GENOMIC DNA]</scope>
    <source>
        <strain evidence="10">UAMH 10579</strain>
    </source>
</reference>
<dbReference type="GO" id="GO:0005634">
    <property type="term" value="C:nucleus"/>
    <property type="evidence" value="ECO:0007669"/>
    <property type="project" value="TreeGrafter"/>
</dbReference>
<dbReference type="Proteomes" id="UP000091956">
    <property type="component" value="Unassembled WGS sequence"/>
</dbReference>
<evidence type="ECO:0000256" key="6">
    <source>
        <dbReference type="PROSITE-ProRule" id="PRU00453"/>
    </source>
</evidence>
<evidence type="ECO:0000313" key="10">
    <source>
        <dbReference type="Proteomes" id="UP000091956"/>
    </source>
</evidence>
<dbReference type="STRING" id="342668.A0A1B8GQH3"/>
<evidence type="ECO:0000256" key="5">
    <source>
        <dbReference type="ARBA" id="ARBA00049654"/>
    </source>
</evidence>
<dbReference type="CDD" id="cd23023">
    <property type="entry name" value="zf-HIT_BCD1"/>
    <property type="match status" value="1"/>
</dbReference>
<feature type="compositionally biased region" description="Gly residues" evidence="7">
    <location>
        <begin position="112"/>
        <end position="131"/>
    </location>
</feature>
<dbReference type="Pfam" id="PF04438">
    <property type="entry name" value="zf-HIT"/>
    <property type="match status" value="1"/>
</dbReference>
<evidence type="ECO:0000256" key="7">
    <source>
        <dbReference type="SAM" id="MobiDB-lite"/>
    </source>
</evidence>
<dbReference type="GO" id="GO:0008270">
    <property type="term" value="F:zinc ion binding"/>
    <property type="evidence" value="ECO:0007669"/>
    <property type="project" value="UniProtKB-UniRule"/>
</dbReference>
<gene>
    <name evidence="9" type="ORF">VE01_03704</name>
</gene>
<dbReference type="PROSITE" id="PS51083">
    <property type="entry name" value="ZF_HIT"/>
    <property type="match status" value="1"/>
</dbReference>
<feature type="compositionally biased region" description="Acidic residues" evidence="7">
    <location>
        <begin position="376"/>
        <end position="391"/>
    </location>
</feature>
<dbReference type="Pfam" id="PF25790">
    <property type="entry name" value="BCD1"/>
    <property type="match status" value="1"/>
</dbReference>
<evidence type="ECO:0000256" key="2">
    <source>
        <dbReference type="ARBA" id="ARBA00022771"/>
    </source>
</evidence>
<proteinExistence type="inferred from homology"/>
<feature type="compositionally biased region" description="Gly residues" evidence="7">
    <location>
        <begin position="90"/>
        <end position="103"/>
    </location>
</feature>
<feature type="compositionally biased region" description="Gly residues" evidence="7">
    <location>
        <begin position="424"/>
        <end position="438"/>
    </location>
</feature>
<dbReference type="Gene3D" id="3.30.60.190">
    <property type="match status" value="1"/>
</dbReference>
<comment type="function">
    <text evidence="4">Required for box C/D snoRNAs accumulation involved in snoRNA processing, snoRNA transport to the nucleolus and ribosome biogenesis.</text>
</comment>
<feature type="compositionally biased region" description="Low complexity" evidence="7">
    <location>
        <begin position="392"/>
        <end position="401"/>
    </location>
</feature>
<comment type="similarity">
    <text evidence="5">Belongs to the BCD1 family.</text>
</comment>
<dbReference type="InterPro" id="IPR051639">
    <property type="entry name" value="BCD1"/>
</dbReference>
<sequence>MDDPPLHTLCQTCHLLPPLYTCPRCSLRSCSLTCVQTHKRRADCSGLRDPTVYKPMRDLATPAGIDHDFNFLSKIERGVERSDKVAVEGGLVGSGDVRGGPGFGREERRGGGRGGRGGGGGGGRGGYGGEGGEAERKVGREISQKGVRWERLPMGMGRRKANGTSWSKKRGCLVWQVEWVAPADASSTSNTSTVPTATTPTVPGMLGPLSKILATTPLDEAYTAFLEETRRAALTPEEKAGEKKRRATSPSASPGVEAAPRAEAGTGTDEASTVEGEVQADITTADAGVESQNPTPAPAPTQPQTQPQSPYTFYLHRPLTLSSGPTVLIPLRSDEGLDTQLGGRVILEFPRVYVFPAGASLPGCFEIEGGNGVEDREGEEGGEEEEGEEVVVSDTSSSGSSSEDEESEEEESGSEGEDEESGDGGEGFGPEVGEGAGSGEAVVGEGVVGEDGIESS</sequence>
<dbReference type="InterPro" id="IPR057721">
    <property type="entry name" value="BCD1_alpha/beta"/>
</dbReference>
<evidence type="ECO:0000256" key="1">
    <source>
        <dbReference type="ARBA" id="ARBA00022723"/>
    </source>
</evidence>
<dbReference type="OrthoDB" id="272357at2759"/>
<dbReference type="RefSeq" id="XP_018131819.1">
    <property type="nucleotide sequence ID" value="XM_018273188.2"/>
</dbReference>
<protein>
    <recommendedName>
        <fullName evidence="8">HIT-type domain-containing protein</fullName>
    </recommendedName>
</protein>
<dbReference type="GeneID" id="28837090"/>
<feature type="region of interest" description="Disordered" evidence="7">
    <location>
        <begin position="361"/>
        <end position="456"/>
    </location>
</feature>
<keyword evidence="10" id="KW-1185">Reference proteome</keyword>
<dbReference type="EMBL" id="KV460218">
    <property type="protein sequence ID" value="OBT98086.1"/>
    <property type="molecule type" value="Genomic_DNA"/>
</dbReference>
<evidence type="ECO:0000259" key="8">
    <source>
        <dbReference type="PROSITE" id="PS51083"/>
    </source>
</evidence>
<organism evidence="9 10">
    <name type="scientific">Pseudogymnoascus verrucosus</name>
    <dbReference type="NCBI Taxonomy" id="342668"/>
    <lineage>
        <taxon>Eukaryota</taxon>
        <taxon>Fungi</taxon>
        <taxon>Dikarya</taxon>
        <taxon>Ascomycota</taxon>
        <taxon>Pezizomycotina</taxon>
        <taxon>Leotiomycetes</taxon>
        <taxon>Thelebolales</taxon>
        <taxon>Thelebolaceae</taxon>
        <taxon>Pseudogymnoascus</taxon>
    </lineage>
</organism>
<feature type="compositionally biased region" description="Acidic residues" evidence="7">
    <location>
        <begin position="402"/>
        <end position="423"/>
    </location>
</feature>
<feature type="domain" description="HIT-type" evidence="8">
    <location>
        <begin position="10"/>
        <end position="44"/>
    </location>
</feature>
<dbReference type="InterPro" id="IPR007529">
    <property type="entry name" value="Znf_HIT"/>
</dbReference>
<keyword evidence="2 6" id="KW-0863">Zinc-finger</keyword>
<dbReference type="GO" id="GO:0000463">
    <property type="term" value="P:maturation of LSU-rRNA from tricistronic rRNA transcript (SSU-rRNA, 5.8S rRNA, LSU-rRNA)"/>
    <property type="evidence" value="ECO:0007669"/>
    <property type="project" value="TreeGrafter"/>
</dbReference>
<keyword evidence="1" id="KW-0479">Metal-binding</keyword>
<evidence type="ECO:0000256" key="4">
    <source>
        <dbReference type="ARBA" id="ARBA00049598"/>
    </source>
</evidence>